<dbReference type="GO" id="GO:0006401">
    <property type="term" value="P:RNA catabolic process"/>
    <property type="evidence" value="ECO:0007669"/>
    <property type="project" value="UniProtKB-UniRule"/>
</dbReference>
<comment type="caution">
    <text evidence="11">The sequence shown here is derived from an EMBL/GenBank/DDBJ whole genome shotgun (WGS) entry which is preliminary data.</text>
</comment>
<dbReference type="PANTHER" id="PTHR47963:SF1">
    <property type="entry name" value="DEAD-BOX ATP-DEPENDENT RNA HELICASE CSHB"/>
    <property type="match status" value="1"/>
</dbReference>
<comment type="subcellular location">
    <subcellularLocation>
        <location evidence="5">Cytoplasm</location>
    </subcellularLocation>
</comment>
<evidence type="ECO:0000256" key="1">
    <source>
        <dbReference type="ARBA" id="ARBA00022741"/>
    </source>
</evidence>
<dbReference type="Proteomes" id="UP000076476">
    <property type="component" value="Unassembled WGS sequence"/>
</dbReference>
<dbReference type="EMBL" id="LWBR01000024">
    <property type="protein sequence ID" value="KZN96300.1"/>
    <property type="molecule type" value="Genomic_DNA"/>
</dbReference>
<evidence type="ECO:0000313" key="12">
    <source>
        <dbReference type="Proteomes" id="UP000076476"/>
    </source>
</evidence>
<dbReference type="InterPro" id="IPR050547">
    <property type="entry name" value="DEAD_box_RNA_helicases"/>
</dbReference>
<evidence type="ECO:0000259" key="9">
    <source>
        <dbReference type="PROSITE" id="PS51194"/>
    </source>
</evidence>
<dbReference type="AlphaFoldDB" id="A0A165XQN5"/>
<keyword evidence="5" id="KW-0963">Cytoplasm</keyword>
<evidence type="ECO:0000259" key="8">
    <source>
        <dbReference type="PROSITE" id="PS51192"/>
    </source>
</evidence>
<dbReference type="PROSITE" id="PS51195">
    <property type="entry name" value="Q_MOTIF"/>
    <property type="match status" value="1"/>
</dbReference>
<dbReference type="InterPro" id="IPR011545">
    <property type="entry name" value="DEAD/DEAH_box_helicase_dom"/>
</dbReference>
<dbReference type="InterPro" id="IPR014014">
    <property type="entry name" value="RNA_helicase_DEAD_Q_motif"/>
</dbReference>
<feature type="compositionally biased region" description="Basic residues" evidence="7">
    <location>
        <begin position="424"/>
        <end position="433"/>
    </location>
</feature>
<keyword evidence="3 5" id="KW-0347">Helicase</keyword>
<dbReference type="InterPro" id="IPR014001">
    <property type="entry name" value="Helicase_ATP-bd"/>
</dbReference>
<dbReference type="RefSeq" id="WP_063388060.1">
    <property type="nucleotide sequence ID" value="NZ_LWBR01000024.1"/>
</dbReference>
<dbReference type="InterPro" id="IPR030881">
    <property type="entry name" value="CshB"/>
</dbReference>
<feature type="domain" description="Helicase ATP-binding" evidence="8">
    <location>
        <begin position="34"/>
        <end position="208"/>
    </location>
</feature>
<dbReference type="Gene3D" id="3.40.50.300">
    <property type="entry name" value="P-loop containing nucleotide triphosphate hydrolases"/>
    <property type="match status" value="2"/>
</dbReference>
<dbReference type="PROSITE" id="PS51194">
    <property type="entry name" value="HELICASE_CTER"/>
    <property type="match status" value="1"/>
</dbReference>
<dbReference type="GO" id="GO:0005840">
    <property type="term" value="C:ribosome"/>
    <property type="evidence" value="ECO:0007669"/>
    <property type="project" value="TreeGrafter"/>
</dbReference>
<dbReference type="GO" id="GO:0005829">
    <property type="term" value="C:cytosol"/>
    <property type="evidence" value="ECO:0007669"/>
    <property type="project" value="TreeGrafter"/>
</dbReference>
<dbReference type="SMART" id="SM00490">
    <property type="entry name" value="HELICc"/>
    <property type="match status" value="1"/>
</dbReference>
<evidence type="ECO:0000259" key="10">
    <source>
        <dbReference type="PROSITE" id="PS51195"/>
    </source>
</evidence>
<dbReference type="CDD" id="cd18787">
    <property type="entry name" value="SF2_C_DEAD"/>
    <property type="match status" value="1"/>
</dbReference>
<sequence>MAADFKDFPFQDFIIDAVQSLGFKEPTEIQAQMIPIILRGASAIGQSQTGTGKTHAYLLPLINSICGEEKRVQVVVLAPTRELATQIYEEALKIIKFAPPEKELHAKLFIGGTDKMRAIEKLKTQPHLVIGTPGRILDLVKEGALDLYSTKSIVVDEADLMLDLGFIYEVDQIASRMKKELQMLVFSATIPEKLKPFLKKYMENPEYVHVSPKQVHAKNITHVLVPLRHRNKIDLLYNMVVSLNPYLALIFVNTKANAQDVAYGLAEKGLKVGQIHGGLTPRERKKEMRQIKDLAYQVVVATDLAARGIDIEGVSHVINAELPTDLDFYIHRTGRTARAGFSGFAYTIYEDDDEQMLQKLEKMGIIFENRDIENGIWKTLDDRNRRQKRKKQPMETNAFIGIIKKPKSVKPGYKKKMKEQIEKLKKKQARKNK</sequence>
<dbReference type="GO" id="GO:0005524">
    <property type="term" value="F:ATP binding"/>
    <property type="evidence" value="ECO:0007669"/>
    <property type="project" value="UniProtKB-UniRule"/>
</dbReference>
<evidence type="ECO:0000313" key="11">
    <source>
        <dbReference type="EMBL" id="KZN96300.1"/>
    </source>
</evidence>
<protein>
    <recommendedName>
        <fullName evidence="5">DEAD-box ATP-dependent RNA helicase CshB</fullName>
        <ecNumber evidence="5">3.6.4.13</ecNumber>
    </recommendedName>
</protein>
<evidence type="ECO:0000256" key="5">
    <source>
        <dbReference type="HAMAP-Rule" id="MF_01494"/>
    </source>
</evidence>
<feature type="region of interest" description="Disordered" evidence="7">
    <location>
        <begin position="410"/>
        <end position="433"/>
    </location>
</feature>
<evidence type="ECO:0000256" key="4">
    <source>
        <dbReference type="ARBA" id="ARBA00022840"/>
    </source>
</evidence>
<organism evidence="11 12">
    <name type="scientific">Aeribacillus pallidus</name>
    <dbReference type="NCBI Taxonomy" id="33936"/>
    <lineage>
        <taxon>Bacteria</taxon>
        <taxon>Bacillati</taxon>
        <taxon>Bacillota</taxon>
        <taxon>Bacilli</taxon>
        <taxon>Bacillales</taxon>
        <taxon>Bacillaceae</taxon>
        <taxon>Aeribacillus</taxon>
    </lineage>
</organism>
<dbReference type="STRING" id="33936.AZI98_09595"/>
<keyword evidence="5" id="KW-0346">Stress response</keyword>
<dbReference type="GO" id="GO:0009409">
    <property type="term" value="P:response to cold"/>
    <property type="evidence" value="ECO:0007669"/>
    <property type="project" value="InterPro"/>
</dbReference>
<dbReference type="Pfam" id="PF00270">
    <property type="entry name" value="DEAD"/>
    <property type="match status" value="1"/>
</dbReference>
<keyword evidence="4 5" id="KW-0067">ATP-binding</keyword>
<gene>
    <name evidence="5" type="primary">cshB</name>
    <name evidence="11" type="ORF">AZI98_09595</name>
</gene>
<keyword evidence="1 5" id="KW-0547">Nucleotide-binding</keyword>
<dbReference type="InterPro" id="IPR027417">
    <property type="entry name" value="P-loop_NTPase"/>
</dbReference>
<feature type="short sequence motif" description="Q motif" evidence="6">
    <location>
        <begin position="3"/>
        <end position="31"/>
    </location>
</feature>
<keyword evidence="2 5" id="KW-0378">Hydrolase</keyword>
<dbReference type="GO" id="GO:0016887">
    <property type="term" value="F:ATP hydrolysis activity"/>
    <property type="evidence" value="ECO:0007669"/>
    <property type="project" value="RHEA"/>
</dbReference>
<dbReference type="SUPFAM" id="SSF52540">
    <property type="entry name" value="P-loop containing nucleoside triphosphate hydrolases"/>
    <property type="match status" value="1"/>
</dbReference>
<feature type="domain" description="DEAD-box RNA helicase Q" evidence="10">
    <location>
        <begin position="3"/>
        <end position="31"/>
    </location>
</feature>
<evidence type="ECO:0000256" key="6">
    <source>
        <dbReference type="PROSITE-ProRule" id="PRU00552"/>
    </source>
</evidence>
<comment type="similarity">
    <text evidence="5">Belongs to the DEAD box helicase family. CshB subfamily.</text>
</comment>
<dbReference type="InterPro" id="IPR001650">
    <property type="entry name" value="Helicase_C-like"/>
</dbReference>
<dbReference type="PANTHER" id="PTHR47963">
    <property type="entry name" value="DEAD-BOX ATP-DEPENDENT RNA HELICASE 47, MITOCHONDRIAL"/>
    <property type="match status" value="1"/>
</dbReference>
<feature type="domain" description="Helicase C-terminal" evidence="9">
    <location>
        <begin position="235"/>
        <end position="384"/>
    </location>
</feature>
<dbReference type="InterPro" id="IPR044742">
    <property type="entry name" value="DEAD/DEAH_RhlB"/>
</dbReference>
<dbReference type="PROSITE" id="PS51192">
    <property type="entry name" value="HELICASE_ATP_BIND_1"/>
    <property type="match status" value="1"/>
</dbReference>
<name>A0A165XQN5_9BACI</name>
<comment type="function">
    <text evidence="5">Probable DEAD-box RNA helicase. May work in conjunction with the cold shock proteins to ensure proper initiation of transcription at low and optimal temperatures.</text>
</comment>
<proteinExistence type="inferred from homology"/>
<dbReference type="GO" id="GO:0033592">
    <property type="term" value="F:RNA strand annealing activity"/>
    <property type="evidence" value="ECO:0007669"/>
    <property type="project" value="TreeGrafter"/>
</dbReference>
<reference evidence="11 12" key="1">
    <citation type="submission" date="2016-04" db="EMBL/GenBank/DDBJ databases">
        <title>Draft genome sequence of Aeribacillus pallidus 8m3 from petroleum reservoir.</title>
        <authorList>
            <person name="Poltaraus A.B."/>
            <person name="Nazina T.N."/>
            <person name="Tourova T.P."/>
            <person name="Malakho S.M."/>
            <person name="Korshunova A.V."/>
            <person name="Sokolova D.S."/>
        </authorList>
    </citation>
    <scope>NUCLEOTIDE SEQUENCE [LARGE SCALE GENOMIC DNA]</scope>
    <source>
        <strain evidence="11 12">8m3</strain>
    </source>
</reference>
<dbReference type="HAMAP" id="MF_01494">
    <property type="entry name" value="DEAD_helicase_CshB"/>
    <property type="match status" value="1"/>
</dbReference>
<dbReference type="OrthoDB" id="9805696at2"/>
<dbReference type="CDD" id="cd00268">
    <property type="entry name" value="DEADc"/>
    <property type="match status" value="1"/>
</dbReference>
<dbReference type="EC" id="3.6.4.13" evidence="5"/>
<comment type="catalytic activity">
    <reaction evidence="5">
        <text>ATP + H2O = ADP + phosphate + H(+)</text>
        <dbReference type="Rhea" id="RHEA:13065"/>
        <dbReference type="ChEBI" id="CHEBI:15377"/>
        <dbReference type="ChEBI" id="CHEBI:15378"/>
        <dbReference type="ChEBI" id="CHEBI:30616"/>
        <dbReference type="ChEBI" id="CHEBI:43474"/>
        <dbReference type="ChEBI" id="CHEBI:456216"/>
        <dbReference type="EC" id="3.6.4.13"/>
    </reaction>
</comment>
<keyword evidence="12" id="KW-1185">Reference proteome</keyword>
<dbReference type="Pfam" id="PF00271">
    <property type="entry name" value="Helicase_C"/>
    <property type="match status" value="1"/>
</dbReference>
<dbReference type="GO" id="GO:0003724">
    <property type="term" value="F:RNA helicase activity"/>
    <property type="evidence" value="ECO:0007669"/>
    <property type="project" value="UniProtKB-UniRule"/>
</dbReference>
<evidence type="ECO:0000256" key="7">
    <source>
        <dbReference type="SAM" id="MobiDB-lite"/>
    </source>
</evidence>
<keyword evidence="5" id="KW-0694">RNA-binding</keyword>
<evidence type="ECO:0000256" key="3">
    <source>
        <dbReference type="ARBA" id="ARBA00022806"/>
    </source>
</evidence>
<evidence type="ECO:0000256" key="2">
    <source>
        <dbReference type="ARBA" id="ARBA00022801"/>
    </source>
</evidence>
<dbReference type="SMART" id="SM00487">
    <property type="entry name" value="DEXDc"/>
    <property type="match status" value="1"/>
</dbReference>
<accession>A0A165XQN5</accession>